<dbReference type="EMBL" id="BPLR01014778">
    <property type="protein sequence ID" value="GIY71285.1"/>
    <property type="molecule type" value="Genomic_DNA"/>
</dbReference>
<evidence type="ECO:0000313" key="1">
    <source>
        <dbReference type="EMBL" id="GIY71285.1"/>
    </source>
</evidence>
<reference evidence="1 2" key="1">
    <citation type="submission" date="2021-06" db="EMBL/GenBank/DDBJ databases">
        <title>Caerostris extrusa draft genome.</title>
        <authorList>
            <person name="Kono N."/>
            <person name="Arakawa K."/>
        </authorList>
    </citation>
    <scope>NUCLEOTIDE SEQUENCE [LARGE SCALE GENOMIC DNA]</scope>
</reference>
<proteinExistence type="predicted"/>
<dbReference type="AlphaFoldDB" id="A0AAV4VMZ8"/>
<comment type="caution">
    <text evidence="1">The sequence shown here is derived from an EMBL/GenBank/DDBJ whole genome shotgun (WGS) entry which is preliminary data.</text>
</comment>
<sequence length="86" mass="9864">MDVTEFRSTPLCLCAVGNHWIKIGIFLLYWVGIHMQISGEDQTSGSLWKKISSLFDVFIWRGVVEMGRKLGKLTWVFGESFTEECC</sequence>
<name>A0AAV4VMZ8_CAEEX</name>
<accession>A0AAV4VMZ8</accession>
<gene>
    <name evidence="1" type="ORF">CEXT_406251</name>
</gene>
<dbReference type="Proteomes" id="UP001054945">
    <property type="component" value="Unassembled WGS sequence"/>
</dbReference>
<organism evidence="1 2">
    <name type="scientific">Caerostris extrusa</name>
    <name type="common">Bark spider</name>
    <name type="synonym">Caerostris bankana</name>
    <dbReference type="NCBI Taxonomy" id="172846"/>
    <lineage>
        <taxon>Eukaryota</taxon>
        <taxon>Metazoa</taxon>
        <taxon>Ecdysozoa</taxon>
        <taxon>Arthropoda</taxon>
        <taxon>Chelicerata</taxon>
        <taxon>Arachnida</taxon>
        <taxon>Araneae</taxon>
        <taxon>Araneomorphae</taxon>
        <taxon>Entelegynae</taxon>
        <taxon>Araneoidea</taxon>
        <taxon>Araneidae</taxon>
        <taxon>Caerostris</taxon>
    </lineage>
</organism>
<evidence type="ECO:0000313" key="2">
    <source>
        <dbReference type="Proteomes" id="UP001054945"/>
    </source>
</evidence>
<protein>
    <submittedName>
        <fullName evidence="1">Uncharacterized protein</fullName>
    </submittedName>
</protein>
<keyword evidence="2" id="KW-1185">Reference proteome</keyword>